<feature type="transmembrane region" description="Helical" evidence="1">
    <location>
        <begin position="153"/>
        <end position="180"/>
    </location>
</feature>
<organism evidence="2 3">
    <name type="scientific">Boothiomyces macroporosus</name>
    <dbReference type="NCBI Taxonomy" id="261099"/>
    <lineage>
        <taxon>Eukaryota</taxon>
        <taxon>Fungi</taxon>
        <taxon>Fungi incertae sedis</taxon>
        <taxon>Chytridiomycota</taxon>
        <taxon>Chytridiomycota incertae sedis</taxon>
        <taxon>Chytridiomycetes</taxon>
        <taxon>Rhizophydiales</taxon>
        <taxon>Terramycetaceae</taxon>
        <taxon>Boothiomyces</taxon>
    </lineage>
</organism>
<sequence length="225" mass="25523">MIVFLIATTAFTMGSRYMYEVSGFHDIEFNGATFDYSFGLFSFSYRMTDDGGDAVNSAYPTEWQVVSYKDACSTINFATDSSNGQMIDISFFCNSRSPWQMVTPFMVFAIILGTLALGLLIANGIAFGTFHLWSNKCPCANRFCLRRFFKSTILMCVLLHFVFQLSVVLISGGIVFFNLVSFPTHLSFGIGTFISVYSLFNDLFFMIMFVLMYDNMFLWNDISIQ</sequence>
<dbReference type="AlphaFoldDB" id="A0AAD5UFS9"/>
<keyword evidence="1" id="KW-0812">Transmembrane</keyword>
<proteinExistence type="predicted"/>
<protein>
    <submittedName>
        <fullName evidence="2">Uncharacterized protein</fullName>
    </submittedName>
</protein>
<keyword evidence="1" id="KW-0472">Membrane</keyword>
<dbReference type="EMBL" id="JADGKB010000043">
    <property type="protein sequence ID" value="KAJ3257026.1"/>
    <property type="molecule type" value="Genomic_DNA"/>
</dbReference>
<evidence type="ECO:0000256" key="1">
    <source>
        <dbReference type="SAM" id="Phobius"/>
    </source>
</evidence>
<name>A0AAD5UFS9_9FUNG</name>
<evidence type="ECO:0000313" key="2">
    <source>
        <dbReference type="EMBL" id="KAJ3257026.1"/>
    </source>
</evidence>
<reference evidence="2" key="1">
    <citation type="submission" date="2020-05" db="EMBL/GenBank/DDBJ databases">
        <title>Phylogenomic resolution of chytrid fungi.</title>
        <authorList>
            <person name="Stajich J.E."/>
            <person name="Amses K."/>
            <person name="Simmons R."/>
            <person name="Seto K."/>
            <person name="Myers J."/>
            <person name="Bonds A."/>
            <person name="Quandt C.A."/>
            <person name="Barry K."/>
            <person name="Liu P."/>
            <person name="Grigoriev I."/>
            <person name="Longcore J.E."/>
            <person name="James T.Y."/>
        </authorList>
    </citation>
    <scope>NUCLEOTIDE SEQUENCE</scope>
    <source>
        <strain evidence="2">PLAUS21</strain>
    </source>
</reference>
<comment type="caution">
    <text evidence="2">The sequence shown here is derived from an EMBL/GenBank/DDBJ whole genome shotgun (WGS) entry which is preliminary data.</text>
</comment>
<evidence type="ECO:0000313" key="3">
    <source>
        <dbReference type="Proteomes" id="UP001210925"/>
    </source>
</evidence>
<accession>A0AAD5UFS9</accession>
<keyword evidence="3" id="KW-1185">Reference proteome</keyword>
<feature type="transmembrane region" description="Helical" evidence="1">
    <location>
        <begin position="105"/>
        <end position="133"/>
    </location>
</feature>
<gene>
    <name evidence="2" type="ORF">HK103_005010</name>
</gene>
<dbReference type="Proteomes" id="UP001210925">
    <property type="component" value="Unassembled WGS sequence"/>
</dbReference>
<keyword evidence="1" id="KW-1133">Transmembrane helix</keyword>
<feature type="transmembrane region" description="Helical" evidence="1">
    <location>
        <begin position="186"/>
        <end position="213"/>
    </location>
</feature>